<evidence type="ECO:0000256" key="2">
    <source>
        <dbReference type="RuleBase" id="RU362097"/>
    </source>
</evidence>
<dbReference type="AlphaFoldDB" id="A0A370X0R6"/>
<proteinExistence type="inferred from homology"/>
<dbReference type="PANTHER" id="PTHR30203:SF21">
    <property type="entry name" value="OUTER MEMBRANE COMPONENT OF MULTIDRUG EFFLUX PUMP-RELATED"/>
    <property type="match status" value="1"/>
</dbReference>
<organism evidence="3 4">
    <name type="scientific">Dyella psychrodurans</name>
    <dbReference type="NCBI Taxonomy" id="1927960"/>
    <lineage>
        <taxon>Bacteria</taxon>
        <taxon>Pseudomonadati</taxon>
        <taxon>Pseudomonadota</taxon>
        <taxon>Gammaproteobacteria</taxon>
        <taxon>Lysobacterales</taxon>
        <taxon>Rhodanobacteraceae</taxon>
        <taxon>Dyella</taxon>
    </lineage>
</organism>
<dbReference type="Gene3D" id="1.20.1600.10">
    <property type="entry name" value="Outer membrane efflux proteins (OEP)"/>
    <property type="match status" value="1"/>
</dbReference>
<dbReference type="GO" id="GO:0009279">
    <property type="term" value="C:cell outer membrane"/>
    <property type="evidence" value="ECO:0007669"/>
    <property type="project" value="UniProtKB-SubCell"/>
</dbReference>
<dbReference type="Gene3D" id="2.20.200.10">
    <property type="entry name" value="Outer membrane efflux proteins (OEP)"/>
    <property type="match status" value="1"/>
</dbReference>
<dbReference type="GO" id="GO:0015562">
    <property type="term" value="F:efflux transmembrane transporter activity"/>
    <property type="evidence" value="ECO:0007669"/>
    <property type="project" value="InterPro"/>
</dbReference>
<evidence type="ECO:0000313" key="4">
    <source>
        <dbReference type="Proteomes" id="UP000255334"/>
    </source>
</evidence>
<dbReference type="NCBIfam" id="TIGR01845">
    <property type="entry name" value="outer_NodT"/>
    <property type="match status" value="1"/>
</dbReference>
<dbReference type="Pfam" id="PF02321">
    <property type="entry name" value="OEP"/>
    <property type="match status" value="2"/>
</dbReference>
<dbReference type="RefSeq" id="WP_115479154.1">
    <property type="nucleotide sequence ID" value="NZ_QRBF01000006.1"/>
</dbReference>
<keyword evidence="2" id="KW-0732">Signal</keyword>
<dbReference type="PROSITE" id="PS51257">
    <property type="entry name" value="PROKAR_LIPOPROTEIN"/>
    <property type="match status" value="1"/>
</dbReference>
<name>A0A370X0R6_9GAMM</name>
<comment type="similarity">
    <text evidence="1 2">Belongs to the outer membrane factor (OMF) (TC 1.B.17) family.</text>
</comment>
<protein>
    <submittedName>
        <fullName evidence="3">TolC family protein</fullName>
    </submittedName>
</protein>
<feature type="chain" id="PRO_5016481305" evidence="2">
    <location>
        <begin position="18"/>
        <end position="469"/>
    </location>
</feature>
<keyword evidence="2" id="KW-0449">Lipoprotein</keyword>
<dbReference type="PANTHER" id="PTHR30203">
    <property type="entry name" value="OUTER MEMBRANE CATION EFFLUX PROTEIN"/>
    <property type="match status" value="1"/>
</dbReference>
<dbReference type="InterPro" id="IPR010131">
    <property type="entry name" value="MdtP/NodT-like"/>
</dbReference>
<keyword evidence="4" id="KW-1185">Reference proteome</keyword>
<feature type="signal peptide" evidence="2">
    <location>
        <begin position="1"/>
        <end position="17"/>
    </location>
</feature>
<dbReference type="OrthoDB" id="9770517at2"/>
<dbReference type="SUPFAM" id="SSF56954">
    <property type="entry name" value="Outer membrane efflux proteins (OEP)"/>
    <property type="match status" value="1"/>
</dbReference>
<keyword evidence="2" id="KW-0812">Transmembrane</keyword>
<dbReference type="EMBL" id="QRBF01000006">
    <property type="protein sequence ID" value="RDS81999.1"/>
    <property type="molecule type" value="Genomic_DNA"/>
</dbReference>
<reference evidence="3 4" key="1">
    <citation type="submission" date="2018-07" db="EMBL/GenBank/DDBJ databases">
        <title>Dyella monticola sp. nov. and Dyella psychrodurans sp. nov. isolated from monsoon evergreen broad-leaved forest soil of Dinghu Mountain, China.</title>
        <authorList>
            <person name="Gao Z."/>
            <person name="Qiu L."/>
        </authorList>
    </citation>
    <scope>NUCLEOTIDE SEQUENCE [LARGE SCALE GENOMIC DNA]</scope>
    <source>
        <strain evidence="3 4">4MSK11</strain>
    </source>
</reference>
<keyword evidence="2" id="KW-1134">Transmembrane beta strand</keyword>
<comment type="caution">
    <text evidence="3">The sequence shown here is derived from an EMBL/GenBank/DDBJ whole genome shotgun (WGS) entry which is preliminary data.</text>
</comment>
<dbReference type="Proteomes" id="UP000255334">
    <property type="component" value="Unassembled WGS sequence"/>
</dbReference>
<accession>A0A370X0R6</accession>
<keyword evidence="2" id="KW-0564">Palmitate</keyword>
<gene>
    <name evidence="3" type="ORF">DWU99_16440</name>
</gene>
<evidence type="ECO:0000313" key="3">
    <source>
        <dbReference type="EMBL" id="RDS81999.1"/>
    </source>
</evidence>
<dbReference type="InterPro" id="IPR003423">
    <property type="entry name" value="OMP_efflux"/>
</dbReference>
<comment type="subcellular location">
    <subcellularLocation>
        <location evidence="2">Cell outer membrane</location>
        <topology evidence="2">Lipid-anchor</topology>
    </subcellularLocation>
</comment>
<sequence>MVTLRNAWVVCACIATAGCAAVGPDYHVPAQAAVNMPAAQGRFVSTSTGTTASALPDKWWKLYDDPVLDRLIAQTLAANTQLRFAEANLQYSDALRTEADSQHFSGEVDAATAWTHPSEEAVLKRVGVTPYQNYNGGLSVSYDLDLFGAIRRGEEAASANDEAAAAARDLVRINAVAETARAYADDCNAGHEISLMRQRIAVEQDYVRLTQLSVAHGRASPVETARQQDVMATVQAQLPSLEAAQRNAAFRLATLAGQPPAQFDRTLLACRTPLRLNRVLPVGDGQDMLKRRPDVRAAERRLAAATARIGVATAALYPDIKFGVSVGSTGKAADALTGYTNRFAVGPAVSWNVNRNVVRAHIEQANAQSQASLAAFDGTVLNALREVETSLDNYAADLDRQDQLQVARDSAARRASQMEALQKGGRIDSLTMLAAERDRWAAEQALAAGQAVLNRDQIDIFLALGGGWQ</sequence>
<evidence type="ECO:0000256" key="1">
    <source>
        <dbReference type="ARBA" id="ARBA00007613"/>
    </source>
</evidence>
<keyword evidence="2" id="KW-0472">Membrane</keyword>